<dbReference type="EMBL" id="JACVHF010000003">
    <property type="protein sequence ID" value="MBC9783898.1"/>
    <property type="molecule type" value="Genomic_DNA"/>
</dbReference>
<dbReference type="Gene3D" id="3.40.50.300">
    <property type="entry name" value="P-loop containing nucleotide triphosphate hydrolases"/>
    <property type="match status" value="1"/>
</dbReference>
<keyword evidence="2" id="KW-0808">Transferase</keyword>
<gene>
    <name evidence="2" type="ORF">H1S01_05160</name>
</gene>
<dbReference type="GO" id="GO:0016301">
    <property type="term" value="F:kinase activity"/>
    <property type="evidence" value="ECO:0007669"/>
    <property type="project" value="UniProtKB-KW"/>
</dbReference>
<evidence type="ECO:0000259" key="1">
    <source>
        <dbReference type="Pfam" id="PF00485"/>
    </source>
</evidence>
<dbReference type="SUPFAM" id="SSF52540">
    <property type="entry name" value="P-loop containing nucleoside triphosphate hydrolases"/>
    <property type="match status" value="1"/>
</dbReference>
<sequence length="561" mass="65123">MACSTYLGLTIRTPKTGDFCRWWNRRLPLQVLAWELQSEHPAPIVAVRVNNVLEDLEYVPSRDCQVEMVDMSSEIGLRVYAKSLTFILMRAAKELFPERQLEIQFSLNKGFYGEMLGEQPLTPEMVDRLRERMWDIVRAAEPIERRVVNREEAIRLLTDAERMEQAKILRYRKQDLVNIYSCGEFIDFSDEIMVPHTGLITTYQLVHHVSGFLLRFPDQSDPFRIPDNVEQKKLSFIFRESDKWSKIVKVSDVCDLNHYIETGETGELIRIAEALHEKKIAQIADQIAAEPEKHRLILIAGPSSSGKTTFAQRLKIQLRVNGMNPVTLSTDDYFVPRTETPHDEFGKPDYESIHAVDCELINRDLSRLIQGEDVEIPQYNFHTGEREYRGKYLSVDVNQPIIIEGIHGLNEKLTQAVVRSNKFKIYVSALVELNLNPMNHIKTTDARCIRRIVRDFQFRSHSPRRTLDMWPSVRRGESRWIFPFQEEADVMFNSALVYELAVLSRYAIPLLQQVNPDVEVYGEAQRLLTLIDYFLPVNDDEIPNNSILREFIGGSCFFKEH</sequence>
<dbReference type="SUPFAM" id="SSF55186">
    <property type="entry name" value="ThrRS/AlaRS common domain"/>
    <property type="match status" value="1"/>
</dbReference>
<dbReference type="Gene3D" id="3.30.980.10">
    <property type="entry name" value="Threonyl-trna Synthetase, Chain A, domain 2"/>
    <property type="match status" value="1"/>
</dbReference>
<comment type="caution">
    <text evidence="2">The sequence shown here is derived from an EMBL/GenBank/DDBJ whole genome shotgun (WGS) entry which is preliminary data.</text>
</comment>
<protein>
    <submittedName>
        <fullName evidence="2">Nucleoside kinase</fullName>
    </submittedName>
</protein>
<dbReference type="Pfam" id="PF00485">
    <property type="entry name" value="PRK"/>
    <property type="match status" value="1"/>
</dbReference>
<dbReference type="RefSeq" id="WP_188039187.1">
    <property type="nucleotide sequence ID" value="NZ_JACVHF010000003.1"/>
</dbReference>
<proteinExistence type="predicted"/>
<dbReference type="InterPro" id="IPR018163">
    <property type="entry name" value="Thr/Ala-tRNA-synth_IIc_edit"/>
</dbReference>
<keyword evidence="3" id="KW-1185">Reference proteome</keyword>
<organism evidence="2 3">
    <name type="scientific">Heliobacterium chlorum</name>
    <dbReference type="NCBI Taxonomy" id="2698"/>
    <lineage>
        <taxon>Bacteria</taxon>
        <taxon>Bacillati</taxon>
        <taxon>Bacillota</taxon>
        <taxon>Clostridia</taxon>
        <taxon>Eubacteriales</taxon>
        <taxon>Heliobacteriaceae</taxon>
        <taxon>Heliobacterium</taxon>
    </lineage>
</organism>
<reference evidence="2 3" key="1">
    <citation type="submission" date="2020-07" db="EMBL/GenBank/DDBJ databases">
        <title>Draft whole-genome sequence of Heliobacterium chlorum DSM 3682, type strain.</title>
        <authorList>
            <person name="Kyndt J.A."/>
            <person name="Meyer T.E."/>
            <person name="Imhoff J.F."/>
        </authorList>
    </citation>
    <scope>NUCLEOTIDE SEQUENCE [LARGE SCALE GENOMIC DNA]</scope>
    <source>
        <strain evidence="2 3">DSM 3682</strain>
    </source>
</reference>
<dbReference type="PANTHER" id="PTHR10285">
    <property type="entry name" value="URIDINE KINASE"/>
    <property type="match status" value="1"/>
</dbReference>
<dbReference type="Proteomes" id="UP000617402">
    <property type="component" value="Unassembled WGS sequence"/>
</dbReference>
<feature type="domain" description="Phosphoribulokinase/uridine kinase" evidence="1">
    <location>
        <begin position="297"/>
        <end position="494"/>
    </location>
</feature>
<keyword evidence="2" id="KW-0418">Kinase</keyword>
<evidence type="ECO:0000313" key="2">
    <source>
        <dbReference type="EMBL" id="MBC9783898.1"/>
    </source>
</evidence>
<dbReference type="CDD" id="cd02028">
    <property type="entry name" value="UMPK_like"/>
    <property type="match status" value="1"/>
</dbReference>
<dbReference type="InterPro" id="IPR027417">
    <property type="entry name" value="P-loop_NTPase"/>
</dbReference>
<dbReference type="InterPro" id="IPR006083">
    <property type="entry name" value="PRK/URK"/>
</dbReference>
<name>A0ABR7SZC9_HELCL</name>
<evidence type="ECO:0000313" key="3">
    <source>
        <dbReference type="Proteomes" id="UP000617402"/>
    </source>
</evidence>
<accession>A0ABR7SZC9</accession>